<keyword evidence="2" id="KW-1185">Reference proteome</keyword>
<evidence type="ECO:0000313" key="1">
    <source>
        <dbReference type="EMBL" id="BAY85857.1"/>
    </source>
</evidence>
<gene>
    <name evidence="1" type="ORF">NIES267_53630</name>
</gene>
<name>A0A1Z4LX77_9CYAN</name>
<dbReference type="Proteomes" id="UP000218418">
    <property type="component" value="Chromosome"/>
</dbReference>
<dbReference type="Pfam" id="PF18944">
    <property type="entry name" value="DUF5691"/>
    <property type="match status" value="1"/>
</dbReference>
<accession>A0A1Z4LX77</accession>
<proteinExistence type="predicted"/>
<organism evidence="1 2">
    <name type="scientific">Calothrix parasitica NIES-267</name>
    <dbReference type="NCBI Taxonomy" id="1973488"/>
    <lineage>
        <taxon>Bacteria</taxon>
        <taxon>Bacillati</taxon>
        <taxon>Cyanobacteriota</taxon>
        <taxon>Cyanophyceae</taxon>
        <taxon>Nostocales</taxon>
        <taxon>Calotrichaceae</taxon>
        <taxon>Calothrix</taxon>
    </lineage>
</organism>
<evidence type="ECO:0000313" key="2">
    <source>
        <dbReference type="Proteomes" id="UP000218418"/>
    </source>
</evidence>
<sequence length="509" mass="57732">MKIWQDLVKTSVIGTQRQKLKIASQDNQLGEVLSGLDTSDKEGCLLSAAGTIYLYRKAGQAAAIDSKKTLNTCDLDDLPYCSQVSGEHLGMMLSGGDSRALPEWLKLLAETKKVVLPKYLPELLAFGKRNNHLRKDILPILGKRGIWLAAQNPDWNYVSGENTDKIWKNGSLEARKKLLQELRQSEPKKGREQLQNIWSKERAQERSSLLEALEVSVNVDDEPFLKDALDDRSKLVRDVAARLLAQIPESKLVKRMIERVRPLLSLDSKGIEVELPKKCTLEMTQDGIDESKYIPSLGEKASLLLQMLGCVPPSIWSNEWKKKPIELIKIIEGSKWEKLFLEAWTTATVRSKDIVWAEALLKSSARLYKNLNHIDNSIVNFLKILPCSQVETLTLEVLQQSSNTPPFNSASPAFPLLIHTPHIWNEEISREVISSIKNCIKNNNQVNNWQFSSALGRFSIKISFSIYHEAKDNLTFEESENIHESVIDAIDKFLVQLKFRFEMKQALLM</sequence>
<dbReference type="InterPro" id="IPR043746">
    <property type="entry name" value="DUF5691"/>
</dbReference>
<reference evidence="1 2" key="1">
    <citation type="submission" date="2017-06" db="EMBL/GenBank/DDBJ databases">
        <title>Genome sequencing of cyanobaciteial culture collection at National Institute for Environmental Studies (NIES).</title>
        <authorList>
            <person name="Hirose Y."/>
            <person name="Shimura Y."/>
            <person name="Fujisawa T."/>
            <person name="Nakamura Y."/>
            <person name="Kawachi M."/>
        </authorList>
    </citation>
    <scope>NUCLEOTIDE SEQUENCE [LARGE SCALE GENOMIC DNA]</scope>
    <source>
        <strain evidence="1 2">NIES-267</strain>
    </source>
</reference>
<dbReference type="EMBL" id="AP018227">
    <property type="protein sequence ID" value="BAY85857.1"/>
    <property type="molecule type" value="Genomic_DNA"/>
</dbReference>
<dbReference type="OrthoDB" id="262508at2"/>
<protein>
    <submittedName>
        <fullName evidence="1">Uncharacterized protein</fullName>
    </submittedName>
</protein>
<dbReference type="AlphaFoldDB" id="A0A1Z4LX77"/>